<reference evidence="1 2" key="1">
    <citation type="submission" date="2017-06" db="EMBL/GenBank/DDBJ databases">
        <title>Description of Rhodopirellula bahusiensis sp. nov.</title>
        <authorList>
            <person name="Kizina J."/>
            <person name="Harder J."/>
        </authorList>
    </citation>
    <scope>NUCLEOTIDE SEQUENCE [LARGE SCALE GENOMIC DNA]</scope>
    <source>
        <strain evidence="1 2">SWK21</strain>
    </source>
</reference>
<sequence length="66" mass="7571">MPPSGCYRIGPAGRIDGSSLSVFFMRTPHCDGRIWRGYILFRRPGKTEFSPHPDRFEGVPMVFLRN</sequence>
<gene>
    <name evidence="1" type="ORF">CEE69_06615</name>
</gene>
<proteinExistence type="predicted"/>
<dbReference type="AlphaFoldDB" id="A0A2G1WA41"/>
<evidence type="ECO:0000313" key="2">
    <source>
        <dbReference type="Proteomes" id="UP000225740"/>
    </source>
</evidence>
<name>A0A2G1WA41_9BACT</name>
<evidence type="ECO:0000313" key="1">
    <source>
        <dbReference type="EMBL" id="PHQ35881.1"/>
    </source>
</evidence>
<comment type="caution">
    <text evidence="1">The sequence shown here is derived from an EMBL/GenBank/DDBJ whole genome shotgun (WGS) entry which is preliminary data.</text>
</comment>
<accession>A0A2G1WA41</accession>
<protein>
    <submittedName>
        <fullName evidence="1">Uncharacterized protein</fullName>
    </submittedName>
</protein>
<dbReference type="EMBL" id="NIZW01000004">
    <property type="protein sequence ID" value="PHQ35881.1"/>
    <property type="molecule type" value="Genomic_DNA"/>
</dbReference>
<keyword evidence="2" id="KW-1185">Reference proteome</keyword>
<dbReference type="Proteomes" id="UP000225740">
    <property type="component" value="Unassembled WGS sequence"/>
</dbReference>
<organism evidence="1 2">
    <name type="scientific">Rhodopirellula bahusiensis</name>
    <dbReference type="NCBI Taxonomy" id="2014065"/>
    <lineage>
        <taxon>Bacteria</taxon>
        <taxon>Pseudomonadati</taxon>
        <taxon>Planctomycetota</taxon>
        <taxon>Planctomycetia</taxon>
        <taxon>Pirellulales</taxon>
        <taxon>Pirellulaceae</taxon>
        <taxon>Rhodopirellula</taxon>
    </lineage>
</organism>